<proteinExistence type="predicted"/>
<dbReference type="AlphaFoldDB" id="S7I624"/>
<evidence type="ECO:0000313" key="3">
    <source>
        <dbReference type="Proteomes" id="UP000014854"/>
    </source>
</evidence>
<keyword evidence="1" id="KW-0472">Membrane</keyword>
<feature type="transmembrane region" description="Helical" evidence="1">
    <location>
        <begin position="31"/>
        <end position="49"/>
    </location>
</feature>
<protein>
    <submittedName>
        <fullName evidence="2">Uncharacterized protein</fullName>
    </submittedName>
</protein>
<dbReference type="PATRIC" id="fig|1336752.4.peg.1583"/>
<comment type="caution">
    <text evidence="2">The sequence shown here is derived from an EMBL/GenBank/DDBJ whole genome shotgun (WGS) entry which is preliminary data.</text>
</comment>
<keyword evidence="1" id="KW-1133">Transmembrane helix</keyword>
<sequence length="52" mass="6176">MPILPVTSNEALVRYQQVRDTSKRQIKQSHAAHFEAWLFIYLLFGAWRFTLP</sequence>
<keyword evidence="1" id="KW-0812">Transmembrane</keyword>
<name>S7I624_VIBFL</name>
<dbReference type="EMBL" id="ASXS01000006">
    <property type="protein sequence ID" value="EPP23322.1"/>
    <property type="molecule type" value="Genomic_DNA"/>
</dbReference>
<dbReference type="Proteomes" id="UP000014854">
    <property type="component" value="Unassembled WGS sequence"/>
</dbReference>
<evidence type="ECO:0000313" key="2">
    <source>
        <dbReference type="EMBL" id="EPP23322.1"/>
    </source>
</evidence>
<organism evidence="2 3">
    <name type="scientific">Vibrio fluvialis PG41</name>
    <dbReference type="NCBI Taxonomy" id="1336752"/>
    <lineage>
        <taxon>Bacteria</taxon>
        <taxon>Pseudomonadati</taxon>
        <taxon>Pseudomonadota</taxon>
        <taxon>Gammaproteobacteria</taxon>
        <taxon>Vibrionales</taxon>
        <taxon>Vibrionaceae</taxon>
        <taxon>Vibrio</taxon>
    </lineage>
</organism>
<gene>
    <name evidence="2" type="ORF">L910_3881</name>
</gene>
<evidence type="ECO:0000256" key="1">
    <source>
        <dbReference type="SAM" id="Phobius"/>
    </source>
</evidence>
<accession>S7I624</accession>
<reference evidence="2 3" key="1">
    <citation type="journal article" date="2013" name="Gut Pathog.">
        <title>Evidence of a new metabolic capacity in an emerging diarrheal pathogen: lessons from the draft genomes of Vibrio fluvialis strains PG41 and I21563.</title>
        <authorList>
            <person name="Khatri I."/>
            <person name="Mahajan S."/>
            <person name="Dureja C."/>
            <person name="Subramanian S."/>
            <person name="Raychaudhuri S."/>
        </authorList>
    </citation>
    <scope>NUCLEOTIDE SEQUENCE [LARGE SCALE GENOMIC DNA]</scope>
    <source>
        <strain evidence="2 3">PG41</strain>
    </source>
</reference>